<dbReference type="GO" id="GO:0016746">
    <property type="term" value="F:acyltransferase activity"/>
    <property type="evidence" value="ECO:0007669"/>
    <property type="project" value="UniProtKB-KW"/>
</dbReference>
<dbReference type="PANTHER" id="PTHR31623:SF46">
    <property type="entry name" value="VINORINE SYNTHASE-LIKE"/>
    <property type="match status" value="1"/>
</dbReference>
<dbReference type="PANTHER" id="PTHR31623">
    <property type="entry name" value="F21J9.9"/>
    <property type="match status" value="1"/>
</dbReference>
<dbReference type="Pfam" id="PF02458">
    <property type="entry name" value="Transferase"/>
    <property type="match status" value="1"/>
</dbReference>
<evidence type="ECO:0000256" key="2">
    <source>
        <dbReference type="ARBA" id="ARBA00022679"/>
    </source>
</evidence>
<proteinExistence type="inferred from homology"/>
<evidence type="ECO:0000256" key="3">
    <source>
        <dbReference type="ARBA" id="ARBA00023315"/>
    </source>
</evidence>
<keyword evidence="3" id="KW-0012">Acyltransferase</keyword>
<dbReference type="EMBL" id="OY731401">
    <property type="protein sequence ID" value="CAJ1951507.1"/>
    <property type="molecule type" value="Genomic_DNA"/>
</dbReference>
<accession>A0AA86VNQ4</accession>
<protein>
    <submittedName>
        <fullName evidence="4">Uncharacterized protein</fullName>
    </submittedName>
</protein>
<dbReference type="Gene3D" id="3.30.559.10">
    <property type="entry name" value="Chloramphenicol acetyltransferase-like domain"/>
    <property type="match status" value="2"/>
</dbReference>
<keyword evidence="5" id="KW-1185">Reference proteome</keyword>
<evidence type="ECO:0000256" key="1">
    <source>
        <dbReference type="ARBA" id="ARBA00009861"/>
    </source>
</evidence>
<dbReference type="InterPro" id="IPR023213">
    <property type="entry name" value="CAT-like_dom_sf"/>
</dbReference>
<organism evidence="4 5">
    <name type="scientific">Sphenostylis stenocarpa</name>
    <dbReference type="NCBI Taxonomy" id="92480"/>
    <lineage>
        <taxon>Eukaryota</taxon>
        <taxon>Viridiplantae</taxon>
        <taxon>Streptophyta</taxon>
        <taxon>Embryophyta</taxon>
        <taxon>Tracheophyta</taxon>
        <taxon>Spermatophyta</taxon>
        <taxon>Magnoliopsida</taxon>
        <taxon>eudicotyledons</taxon>
        <taxon>Gunneridae</taxon>
        <taxon>Pentapetalae</taxon>
        <taxon>rosids</taxon>
        <taxon>fabids</taxon>
        <taxon>Fabales</taxon>
        <taxon>Fabaceae</taxon>
        <taxon>Papilionoideae</taxon>
        <taxon>50 kb inversion clade</taxon>
        <taxon>NPAAA clade</taxon>
        <taxon>indigoferoid/millettioid clade</taxon>
        <taxon>Phaseoleae</taxon>
        <taxon>Sphenostylis</taxon>
    </lineage>
</organism>
<dbReference type="Gramene" id="rna-AYBTSS11_LOCUS14809">
    <property type="protein sequence ID" value="CAJ1951507.1"/>
    <property type="gene ID" value="gene-AYBTSS11_LOCUS14809"/>
</dbReference>
<dbReference type="Proteomes" id="UP001189624">
    <property type="component" value="Chromosome 4"/>
</dbReference>
<gene>
    <name evidence="4" type="ORF">AYBTSS11_LOCUS14809</name>
</gene>
<comment type="similarity">
    <text evidence="1">Belongs to the plant acyltransferase family.</text>
</comment>
<name>A0AA86VNQ4_9FABA</name>
<sequence>MTCRHCSNWFNHCKKRMKLEVEIICKEIIKPSSPTQTHLRHYQISFLDQVSPMVYNPNPIVLFYSCHGTTQFNTTTISQKLKKSLSDVLTHFYPLAGRVNGNSTFVDCNDEGVPYLEARVKCKVVDVIHKPVPGELNHLVPFLLYDITNITFGVQLNVFDCGGIAIGACLSHQIADGMSFFTFLNCWAAIAREQSELPNPQFISAKLFPPKNISGFDPRSGVVMKENIICKMFVFDGSVVENLRARYAAAATPSFANDQKRLTRVEALSAFIWTRYVAVTRNQSGHREHML</sequence>
<reference evidence="4" key="1">
    <citation type="submission" date="2023-10" db="EMBL/GenBank/DDBJ databases">
        <authorList>
            <person name="Domelevo Entfellner J.-B."/>
        </authorList>
    </citation>
    <scope>NUCLEOTIDE SEQUENCE</scope>
</reference>
<dbReference type="AlphaFoldDB" id="A0AA86VNQ4"/>
<evidence type="ECO:0000313" key="4">
    <source>
        <dbReference type="EMBL" id="CAJ1951507.1"/>
    </source>
</evidence>
<keyword evidence="2" id="KW-0808">Transferase</keyword>
<evidence type="ECO:0000313" key="5">
    <source>
        <dbReference type="Proteomes" id="UP001189624"/>
    </source>
</evidence>